<gene>
    <name evidence="2" type="ORF">DCAR_0729931</name>
</gene>
<protein>
    <submittedName>
        <fullName evidence="2">Uncharacterized protein</fullName>
    </submittedName>
</protein>
<evidence type="ECO:0000256" key="1">
    <source>
        <dbReference type="SAM" id="SignalP"/>
    </source>
</evidence>
<dbReference type="EMBL" id="CP093349">
    <property type="protein sequence ID" value="WOH10462.1"/>
    <property type="molecule type" value="Genomic_DNA"/>
</dbReference>
<organism evidence="2 3">
    <name type="scientific">Daucus carota subsp. sativus</name>
    <name type="common">Carrot</name>
    <dbReference type="NCBI Taxonomy" id="79200"/>
    <lineage>
        <taxon>Eukaryota</taxon>
        <taxon>Viridiplantae</taxon>
        <taxon>Streptophyta</taxon>
        <taxon>Embryophyta</taxon>
        <taxon>Tracheophyta</taxon>
        <taxon>Spermatophyta</taxon>
        <taxon>Magnoliopsida</taxon>
        <taxon>eudicotyledons</taxon>
        <taxon>Gunneridae</taxon>
        <taxon>Pentapetalae</taxon>
        <taxon>asterids</taxon>
        <taxon>campanulids</taxon>
        <taxon>Apiales</taxon>
        <taxon>Apiaceae</taxon>
        <taxon>Apioideae</taxon>
        <taxon>Scandiceae</taxon>
        <taxon>Daucinae</taxon>
        <taxon>Daucus</taxon>
        <taxon>Daucus sect. Daucus</taxon>
    </lineage>
</organism>
<dbReference type="AlphaFoldDB" id="A0AAF1BB09"/>
<feature type="chain" id="PRO_5042023089" evidence="1">
    <location>
        <begin position="24"/>
        <end position="84"/>
    </location>
</feature>
<accession>A0AAF1BB09</accession>
<dbReference type="Proteomes" id="UP000077755">
    <property type="component" value="Chromosome 7"/>
</dbReference>
<dbReference type="PANTHER" id="PTHR33474">
    <property type="entry name" value="TRANSMEMBRANE PROTEIN"/>
    <property type="match status" value="1"/>
</dbReference>
<keyword evidence="1" id="KW-0732">Signal</keyword>
<dbReference type="PANTHER" id="PTHR33474:SF2">
    <property type="entry name" value="TRANSMEMBRANE PROTEIN"/>
    <property type="match status" value="1"/>
</dbReference>
<evidence type="ECO:0000313" key="2">
    <source>
        <dbReference type="EMBL" id="WOH10462.1"/>
    </source>
</evidence>
<feature type="signal peptide" evidence="1">
    <location>
        <begin position="1"/>
        <end position="23"/>
    </location>
</feature>
<reference evidence="2" key="2">
    <citation type="submission" date="2022-03" db="EMBL/GenBank/DDBJ databases">
        <title>Draft title - Genomic analysis of global carrot germplasm unveils the trajectory of domestication and the origin of high carotenoid orange carrot.</title>
        <authorList>
            <person name="Iorizzo M."/>
            <person name="Ellison S."/>
            <person name="Senalik D."/>
            <person name="Macko-Podgorni A."/>
            <person name="Grzebelus D."/>
            <person name="Bostan H."/>
            <person name="Rolling W."/>
            <person name="Curaba J."/>
            <person name="Simon P."/>
        </authorList>
    </citation>
    <scope>NUCLEOTIDE SEQUENCE</scope>
    <source>
        <tissue evidence="2">Leaf</tissue>
    </source>
</reference>
<name>A0AAF1BB09_DAUCS</name>
<sequence>MGGGFLRLLVVLLAFSQLLSLNAVPVTRTRSLMHDLGHVVSEDNQVHKGEKRGVIGRMNIELNDYPGSGANNRHTPRRGGCIEC</sequence>
<reference evidence="2" key="1">
    <citation type="journal article" date="2016" name="Nat. Genet.">
        <title>A high-quality carrot genome assembly provides new insights into carotenoid accumulation and asterid genome evolution.</title>
        <authorList>
            <person name="Iorizzo M."/>
            <person name="Ellison S."/>
            <person name="Senalik D."/>
            <person name="Zeng P."/>
            <person name="Satapoomin P."/>
            <person name="Huang J."/>
            <person name="Bowman M."/>
            <person name="Iovene M."/>
            <person name="Sanseverino W."/>
            <person name="Cavagnaro P."/>
            <person name="Yildiz M."/>
            <person name="Macko-Podgorni A."/>
            <person name="Moranska E."/>
            <person name="Grzebelus E."/>
            <person name="Grzebelus D."/>
            <person name="Ashrafi H."/>
            <person name="Zheng Z."/>
            <person name="Cheng S."/>
            <person name="Spooner D."/>
            <person name="Van Deynze A."/>
            <person name="Simon P."/>
        </authorList>
    </citation>
    <scope>NUCLEOTIDE SEQUENCE</scope>
    <source>
        <tissue evidence="2">Leaf</tissue>
    </source>
</reference>
<evidence type="ECO:0000313" key="3">
    <source>
        <dbReference type="Proteomes" id="UP000077755"/>
    </source>
</evidence>
<keyword evidence="3" id="KW-1185">Reference proteome</keyword>
<proteinExistence type="predicted"/>